<dbReference type="AlphaFoldDB" id="A0A6J1LKS2"/>
<dbReference type="GO" id="GO:0008010">
    <property type="term" value="F:structural constituent of chitin-based larval cuticle"/>
    <property type="evidence" value="ECO:0007669"/>
    <property type="project" value="TreeGrafter"/>
</dbReference>
<feature type="signal peptide" evidence="2">
    <location>
        <begin position="1"/>
        <end position="16"/>
    </location>
</feature>
<evidence type="ECO:0000313" key="4">
    <source>
        <dbReference type="Proteomes" id="UP000504633"/>
    </source>
</evidence>
<dbReference type="Pfam" id="PF03103">
    <property type="entry name" value="DUF243"/>
    <property type="match status" value="1"/>
</dbReference>
<proteinExistence type="predicted"/>
<dbReference type="GO" id="GO:0062129">
    <property type="term" value="C:chitin-based extracellular matrix"/>
    <property type="evidence" value="ECO:0007669"/>
    <property type="project" value="TreeGrafter"/>
</dbReference>
<evidence type="ECO:0000313" key="5">
    <source>
        <dbReference type="RefSeq" id="XP_023166448.2"/>
    </source>
</evidence>
<protein>
    <submittedName>
        <fullName evidence="5">Uncharacterized protein LOC111596451</fullName>
    </submittedName>
</protein>
<dbReference type="InterPro" id="IPR004145">
    <property type="entry name" value="DUF243"/>
</dbReference>
<evidence type="ECO:0000256" key="1">
    <source>
        <dbReference type="SAM" id="MobiDB-lite"/>
    </source>
</evidence>
<gene>
    <name evidence="5" type="primary">LOC111596451</name>
</gene>
<dbReference type="RefSeq" id="XP_023166448.2">
    <property type="nucleotide sequence ID" value="XM_023310680.2"/>
</dbReference>
<accession>A0A6J1LKS2</accession>
<reference evidence="5" key="1">
    <citation type="submission" date="2025-08" db="UniProtKB">
        <authorList>
            <consortium name="RefSeq"/>
        </authorList>
    </citation>
    <scope>IDENTIFICATION</scope>
    <source>
        <strain evidence="5">15085-1641.00</strain>
        <tissue evidence="5">Whole body</tissue>
    </source>
</reference>
<dbReference type="OrthoDB" id="8014742at2759"/>
<name>A0A6J1LKS2_DROHY</name>
<sequence length="239" mass="27029">MMCGILLLCFVAVASASKLGYNYRAAVDDRRFADLIDTEATGFSVSDTQQQTRQRQQQQLQQQQLLGQQSVADEFNKEFYTYAAPEDDFADREATDHIAHMLKRNLRVLFIKSPEHQGLTNAALQLAKQSSEQRTAIYVLTKQADVGELAQRLQAEKPSFEHKPEVHFVKYRTPEDAVRAQQLIQQQFNALGGSSRSSDEGVAPVLDFSSPPIRKQHPQQQQQAEQQPKRVSILISNEL</sequence>
<dbReference type="SMART" id="SM00690">
    <property type="entry name" value="DM5"/>
    <property type="match status" value="1"/>
</dbReference>
<organism evidence="4 5">
    <name type="scientific">Drosophila hydei</name>
    <name type="common">Fruit fly</name>
    <dbReference type="NCBI Taxonomy" id="7224"/>
    <lineage>
        <taxon>Eukaryota</taxon>
        <taxon>Metazoa</taxon>
        <taxon>Ecdysozoa</taxon>
        <taxon>Arthropoda</taxon>
        <taxon>Hexapoda</taxon>
        <taxon>Insecta</taxon>
        <taxon>Pterygota</taxon>
        <taxon>Neoptera</taxon>
        <taxon>Endopterygota</taxon>
        <taxon>Diptera</taxon>
        <taxon>Brachycera</taxon>
        <taxon>Muscomorpha</taxon>
        <taxon>Ephydroidea</taxon>
        <taxon>Drosophilidae</taxon>
        <taxon>Drosophila</taxon>
    </lineage>
</organism>
<dbReference type="Proteomes" id="UP000504633">
    <property type="component" value="Unplaced"/>
</dbReference>
<dbReference type="OMA" id="HDATEQI"/>
<dbReference type="GeneID" id="111596451"/>
<evidence type="ECO:0000256" key="2">
    <source>
        <dbReference type="SAM" id="SignalP"/>
    </source>
</evidence>
<evidence type="ECO:0000259" key="3">
    <source>
        <dbReference type="SMART" id="SM00690"/>
    </source>
</evidence>
<feature type="region of interest" description="Disordered" evidence="1">
    <location>
        <begin position="190"/>
        <end position="231"/>
    </location>
</feature>
<keyword evidence="2" id="KW-0732">Signal</keyword>
<feature type="domain" description="DUF243" evidence="3">
    <location>
        <begin position="73"/>
        <end position="174"/>
    </location>
</feature>
<feature type="chain" id="PRO_5026766867" evidence="2">
    <location>
        <begin position="17"/>
        <end position="239"/>
    </location>
</feature>
<dbReference type="GO" id="GO:0040003">
    <property type="term" value="P:chitin-based cuticle development"/>
    <property type="evidence" value="ECO:0007669"/>
    <property type="project" value="TreeGrafter"/>
</dbReference>
<keyword evidence="4" id="KW-1185">Reference proteome</keyword>
<dbReference type="PANTHER" id="PTHR31927:SF2">
    <property type="entry name" value="FI07246P-RELATED"/>
    <property type="match status" value="1"/>
</dbReference>
<dbReference type="KEGG" id="dhe:111596451"/>
<dbReference type="PANTHER" id="PTHR31927">
    <property type="entry name" value="FI07246P-RELATED-RELATED"/>
    <property type="match status" value="1"/>
</dbReference>